<feature type="domain" description="GCF C-terminal" evidence="5">
    <location>
        <begin position="489"/>
        <end position="628"/>
    </location>
</feature>
<proteinExistence type="inferred from homology"/>
<feature type="compositionally biased region" description="Basic residues" evidence="4">
    <location>
        <begin position="59"/>
        <end position="70"/>
    </location>
</feature>
<feature type="compositionally biased region" description="Acidic residues" evidence="4">
    <location>
        <begin position="225"/>
        <end position="237"/>
    </location>
</feature>
<dbReference type="InterPro" id="IPR028211">
    <property type="entry name" value="Ntr2"/>
</dbReference>
<dbReference type="STRING" id="109895.A0A507DVD5"/>
<evidence type="ECO:0000313" key="7">
    <source>
        <dbReference type="Proteomes" id="UP000318582"/>
    </source>
</evidence>
<dbReference type="InterPro" id="IPR022783">
    <property type="entry name" value="GCFC_dom"/>
</dbReference>
<feature type="region of interest" description="Disordered" evidence="4">
    <location>
        <begin position="223"/>
        <end position="242"/>
    </location>
</feature>
<dbReference type="GO" id="GO:0071008">
    <property type="term" value="C:U2-type post-mRNA release spliceosomal complex"/>
    <property type="evidence" value="ECO:0007669"/>
    <property type="project" value="InterPro"/>
</dbReference>
<feature type="region of interest" description="Disordered" evidence="4">
    <location>
        <begin position="58"/>
        <end position="149"/>
    </location>
</feature>
<feature type="region of interest" description="Disordered" evidence="4">
    <location>
        <begin position="184"/>
        <end position="215"/>
    </location>
</feature>
<dbReference type="InterPro" id="IPR012890">
    <property type="entry name" value="GCFC2-like"/>
</dbReference>
<sequence>MSFPSIRKPKAKSLRKKITVYDDDEGSVTMSDGRAEAMTVDRDPTLLDVAVEEEAVVMRKTKSAKTKSKSKSVALSFGQDEEEEGPFTVKKTAASRRMAKAKLNRDLVPEREDERSTASLGAYSAESLRALKESQHTAPPRQATTTTELFSSASTVMGVIPPIDSIIPDANAIHAARKLREQRRTAGISGTAEPESSGFIALSSTSSSGREVGQVLQNTSRLVHEDDDEGEGEESFQDYEGNRITFGSAAVKQEEERRQKEFEGNLVTAQEENVVDEEVERWEREQIRKGKKHAPLNTAVEPKAEAPKPTKIPAAAPILSISDVCSRLASTLSQAETSFKIHEEQLAHVRSEMDNSVAAKTALTADLRSSSERHDYFHDLRTYIGDLAEFLDVKFPELESLEQESYDVATSRGKIIADQRHVAMDYWFGTFMQWTAPSVTPGLEQSMDDMHMAEPVKVMTEAEMSDSKARVQDGHIHMFDDVGEEFRSLRMIKQRFETWKVKFPKEYEEAWGALSIPGIFELFVRHEMLQWDHEKGTFESMQWHQSLADFGVTADKAINTDNPDVDVLKRIVEKVVIPRLKTKGPIYDPYSDDQTTALVSAVNQCLDYMDADSEHLQSLISVFEARVRSITSALVDRYNFFITQPRPNWNEDTVECRNHWFWTSYRLFAGILKWTQIPRASAQALAIDMVLNRLLIPILRTPTGEEDLVKIDKIAQSIPHSWLRTPAGQIPVIPPFLISFNNMLVNYMNTMQQVSKVPERPFWNQLAQVFRKINNLQVADTLSSQYS</sequence>
<comment type="similarity">
    <text evidence="2">Belongs to the GCF family.</text>
</comment>
<evidence type="ECO:0000259" key="5">
    <source>
        <dbReference type="Pfam" id="PF07842"/>
    </source>
</evidence>
<keyword evidence="3" id="KW-0539">Nucleus</keyword>
<evidence type="ECO:0000256" key="4">
    <source>
        <dbReference type="SAM" id="MobiDB-lite"/>
    </source>
</evidence>
<dbReference type="EMBL" id="QEAQ01000099">
    <property type="protein sequence ID" value="TPX55683.1"/>
    <property type="molecule type" value="Genomic_DNA"/>
</dbReference>
<evidence type="ECO:0000256" key="1">
    <source>
        <dbReference type="ARBA" id="ARBA00004123"/>
    </source>
</evidence>
<dbReference type="GO" id="GO:0000390">
    <property type="term" value="P:spliceosomal complex disassembly"/>
    <property type="evidence" value="ECO:0007669"/>
    <property type="project" value="InterPro"/>
</dbReference>
<name>A0A507DVD5_9FUNG</name>
<dbReference type="PANTHER" id="PTHR12214:SF0">
    <property type="entry name" value="LD29489P"/>
    <property type="match status" value="1"/>
</dbReference>
<protein>
    <recommendedName>
        <fullName evidence="5">GCF C-terminal domain-containing protein</fullName>
    </recommendedName>
</protein>
<dbReference type="Pfam" id="PF07842">
    <property type="entry name" value="GCFC"/>
    <property type="match status" value="1"/>
</dbReference>
<dbReference type="Proteomes" id="UP000318582">
    <property type="component" value="Unassembled WGS sequence"/>
</dbReference>
<accession>A0A507DVD5</accession>
<organism evidence="6 7">
    <name type="scientific">Powellomyces hirtus</name>
    <dbReference type="NCBI Taxonomy" id="109895"/>
    <lineage>
        <taxon>Eukaryota</taxon>
        <taxon>Fungi</taxon>
        <taxon>Fungi incertae sedis</taxon>
        <taxon>Chytridiomycota</taxon>
        <taxon>Chytridiomycota incertae sedis</taxon>
        <taxon>Chytridiomycetes</taxon>
        <taxon>Spizellomycetales</taxon>
        <taxon>Powellomycetaceae</taxon>
        <taxon>Powellomyces</taxon>
    </lineage>
</organism>
<dbReference type="PANTHER" id="PTHR12214">
    <property type="entry name" value="GC-RICH SEQUENCE DNA-BINDING FACTOR"/>
    <property type="match status" value="1"/>
</dbReference>
<dbReference type="Pfam" id="PF15458">
    <property type="entry name" value="NTR2"/>
    <property type="match status" value="1"/>
</dbReference>
<dbReference type="AlphaFoldDB" id="A0A507DVD5"/>
<evidence type="ECO:0000313" key="6">
    <source>
        <dbReference type="EMBL" id="TPX55683.1"/>
    </source>
</evidence>
<evidence type="ECO:0000256" key="2">
    <source>
        <dbReference type="ARBA" id="ARBA00010801"/>
    </source>
</evidence>
<dbReference type="GO" id="GO:0003677">
    <property type="term" value="F:DNA binding"/>
    <property type="evidence" value="ECO:0007669"/>
    <property type="project" value="InterPro"/>
</dbReference>
<evidence type="ECO:0000256" key="3">
    <source>
        <dbReference type="ARBA" id="ARBA00023242"/>
    </source>
</evidence>
<keyword evidence="7" id="KW-1185">Reference proteome</keyword>
<reference evidence="6 7" key="1">
    <citation type="journal article" date="2019" name="Sci. Rep.">
        <title>Comparative genomics of chytrid fungi reveal insights into the obligate biotrophic and pathogenic lifestyle of Synchytrium endobioticum.</title>
        <authorList>
            <person name="van de Vossenberg B.T.L.H."/>
            <person name="Warris S."/>
            <person name="Nguyen H.D.T."/>
            <person name="van Gent-Pelzer M.P.E."/>
            <person name="Joly D.L."/>
            <person name="van de Geest H.C."/>
            <person name="Bonants P.J.M."/>
            <person name="Smith D.S."/>
            <person name="Levesque C.A."/>
            <person name="van der Lee T.A.J."/>
        </authorList>
    </citation>
    <scope>NUCLEOTIDE SEQUENCE [LARGE SCALE GENOMIC DNA]</scope>
    <source>
        <strain evidence="6 7">CBS 809.83</strain>
    </source>
</reference>
<feature type="compositionally biased region" description="Basic and acidic residues" evidence="4">
    <location>
        <begin position="103"/>
        <end position="116"/>
    </location>
</feature>
<comment type="subcellular location">
    <subcellularLocation>
        <location evidence="1">Nucleus</location>
    </subcellularLocation>
</comment>
<feature type="compositionally biased region" description="Polar residues" evidence="4">
    <location>
        <begin position="202"/>
        <end position="215"/>
    </location>
</feature>
<comment type="caution">
    <text evidence="6">The sequence shown here is derived from an EMBL/GenBank/DDBJ whole genome shotgun (WGS) entry which is preliminary data.</text>
</comment>
<feature type="compositionally biased region" description="Basic residues" evidence="4">
    <location>
        <begin position="93"/>
        <end position="102"/>
    </location>
</feature>
<gene>
    <name evidence="6" type="ORF">PhCBS80983_g05116</name>
</gene>